<sequence length="404" mass="47687">MIGKIAYNQFTYDVEITELIPLEYFSIEKGIAKNDLEPALLSYFEKYYQVLFPKGNVNDAIVNIANRQKYNPVKDYFEHCYKDWDEESRIAEFFPAYLGVEYSSLTTLITKLWLVGAVTKVYEPLAKFDFVLDLVGGQGSGKTTVLQKLGGQWYTDQITDFKDKDNFANMLRALIVNDDEMVATENSKFEEIKKFVTAQYLEFRKPFDRRAERYPKNFVIARTTNHIEYLKDKTGERRFLPLLTNPENQIYHPVTDLTQEYVDQLWGETVNLYKNGFTFTLSAEEAEELEDHRKNFQYQDDVEQAINTYLDIDIPRGFESWDRYDRQDYIQDMMQKGYSSKGNQDEKRERVTSTDIAWECFRKEITSDRKLANKIKYIFDNKKGWKKTRFRVNKISKDGYGKSN</sequence>
<dbReference type="InterPro" id="IPR027417">
    <property type="entry name" value="P-loop_NTPase"/>
</dbReference>
<reference evidence="3 5" key="2">
    <citation type="submission" date="2013-03" db="EMBL/GenBank/DDBJ databases">
        <title>The Genome Sequence of Enterococcus gilvus ATCC BAA-350 (PacBio/Illumina hybrid assembly).</title>
        <authorList>
            <consortium name="The Broad Institute Genomics Platform"/>
            <consortium name="The Broad Institute Genome Sequencing Center for Infectious Disease"/>
            <person name="Earl A."/>
            <person name="Russ C."/>
            <person name="Gilmore M."/>
            <person name="Surin D."/>
            <person name="Walker B."/>
            <person name="Young S."/>
            <person name="Zeng Q."/>
            <person name="Gargeya S."/>
            <person name="Fitzgerald M."/>
            <person name="Haas B."/>
            <person name="Abouelleil A."/>
            <person name="Allen A.W."/>
            <person name="Alvarado L."/>
            <person name="Arachchi H.M."/>
            <person name="Berlin A.M."/>
            <person name="Chapman S.B."/>
            <person name="Gainer-Dewar J."/>
            <person name="Goldberg J."/>
            <person name="Griggs A."/>
            <person name="Gujja S."/>
            <person name="Hansen M."/>
            <person name="Howarth C."/>
            <person name="Imamovic A."/>
            <person name="Ireland A."/>
            <person name="Larimer J."/>
            <person name="McCowan C."/>
            <person name="Murphy C."/>
            <person name="Pearson M."/>
            <person name="Poon T.W."/>
            <person name="Priest M."/>
            <person name="Roberts A."/>
            <person name="Saif S."/>
            <person name="Shea T."/>
            <person name="Sisk P."/>
            <person name="Sykes S."/>
            <person name="Wortman J."/>
            <person name="Nusbaum C."/>
            <person name="Birren B."/>
        </authorList>
    </citation>
    <scope>NUCLEOTIDE SEQUENCE [LARGE SCALE GENOMIC DNA]</scope>
    <source>
        <strain evidence="3 5">ATCC BAA-350</strain>
    </source>
</reference>
<accession>R2V6V2</accession>
<dbReference type="InterPro" id="IPR007936">
    <property type="entry name" value="VapE-like_dom"/>
</dbReference>
<evidence type="ECO:0000259" key="1">
    <source>
        <dbReference type="Pfam" id="PF05272"/>
    </source>
</evidence>
<dbReference type="Pfam" id="PF05272">
    <property type="entry name" value="VapE-like_dom"/>
    <property type="match status" value="1"/>
</dbReference>
<proteinExistence type="predicted"/>
<dbReference type="PANTHER" id="PTHR34985:SF1">
    <property type="entry name" value="SLR0554 PROTEIN"/>
    <property type="match status" value="1"/>
</dbReference>
<protein>
    <recommendedName>
        <fullName evidence="1">Virulence-associated protein E-like domain-containing protein</fullName>
    </recommendedName>
</protein>
<dbReference type="PATRIC" id="fig|1158614.3.peg.3340"/>
<name>R2V6V2_9ENTE</name>
<dbReference type="AlphaFoldDB" id="R2V6V2"/>
<feature type="domain" description="Virulence-associated protein E-like" evidence="1">
    <location>
        <begin position="83"/>
        <end position="297"/>
    </location>
</feature>
<evidence type="ECO:0000313" key="4">
    <source>
        <dbReference type="Proteomes" id="UP000013750"/>
    </source>
</evidence>
<gene>
    <name evidence="3" type="ORF">I592_00594</name>
    <name evidence="2" type="ORF">UKC_03368</name>
</gene>
<dbReference type="SUPFAM" id="SSF52540">
    <property type="entry name" value="P-loop containing nucleoside triphosphate hydrolases"/>
    <property type="match status" value="1"/>
</dbReference>
<dbReference type="PANTHER" id="PTHR34985">
    <property type="entry name" value="SLR0554 PROTEIN"/>
    <property type="match status" value="1"/>
</dbReference>
<dbReference type="RefSeq" id="WP_010781712.1">
    <property type="nucleotide sequence ID" value="NZ_ASWH01000001.1"/>
</dbReference>
<evidence type="ECO:0000313" key="5">
    <source>
        <dbReference type="Proteomes" id="UP000014160"/>
    </source>
</evidence>
<dbReference type="Proteomes" id="UP000013750">
    <property type="component" value="Unassembled WGS sequence"/>
</dbReference>
<organism evidence="2 4">
    <name type="scientific">Enterococcus gilvus ATCC BAA-350</name>
    <dbReference type="NCBI Taxonomy" id="1158614"/>
    <lineage>
        <taxon>Bacteria</taxon>
        <taxon>Bacillati</taxon>
        <taxon>Bacillota</taxon>
        <taxon>Bacilli</taxon>
        <taxon>Lactobacillales</taxon>
        <taxon>Enterococcaceae</taxon>
        <taxon>Enterococcus</taxon>
    </lineage>
</organism>
<evidence type="ECO:0000313" key="2">
    <source>
        <dbReference type="EMBL" id="EOI53416.1"/>
    </source>
</evidence>
<comment type="caution">
    <text evidence="2">The sequence shown here is derived from an EMBL/GenBank/DDBJ whole genome shotgun (WGS) entry which is preliminary data.</text>
</comment>
<dbReference type="EMBL" id="AJDQ01000012">
    <property type="protein sequence ID" value="EOI53416.1"/>
    <property type="molecule type" value="Genomic_DNA"/>
</dbReference>
<dbReference type="EMBL" id="ASWH01000001">
    <property type="protein sequence ID" value="EOW81309.1"/>
    <property type="molecule type" value="Genomic_DNA"/>
</dbReference>
<dbReference type="HOGENOM" id="CLU_031869_3_1_9"/>
<evidence type="ECO:0000313" key="3">
    <source>
        <dbReference type="EMBL" id="EOW81309.1"/>
    </source>
</evidence>
<reference evidence="2 4" key="1">
    <citation type="submission" date="2013-02" db="EMBL/GenBank/DDBJ databases">
        <title>The Genome Sequence of Enterococcus gilvus ATCC BAA-350.</title>
        <authorList>
            <consortium name="The Broad Institute Genome Sequencing Platform"/>
            <consortium name="The Broad Institute Genome Sequencing Center for Infectious Disease"/>
            <person name="Earl A.M."/>
            <person name="Gilmore M.S."/>
            <person name="Lebreton F."/>
            <person name="Walker B."/>
            <person name="Young S.K."/>
            <person name="Zeng Q."/>
            <person name="Gargeya S."/>
            <person name="Fitzgerald M."/>
            <person name="Haas B."/>
            <person name="Abouelleil A."/>
            <person name="Alvarado L."/>
            <person name="Arachchi H.M."/>
            <person name="Berlin A.M."/>
            <person name="Chapman S.B."/>
            <person name="Dewar J."/>
            <person name="Goldberg J."/>
            <person name="Griggs A."/>
            <person name="Gujja S."/>
            <person name="Hansen M."/>
            <person name="Howarth C."/>
            <person name="Imamovic A."/>
            <person name="Larimer J."/>
            <person name="McCowan C."/>
            <person name="Murphy C."/>
            <person name="Neiman D."/>
            <person name="Pearson M."/>
            <person name="Priest M."/>
            <person name="Roberts A."/>
            <person name="Saif S."/>
            <person name="Shea T."/>
            <person name="Sisk P."/>
            <person name="Sykes S."/>
            <person name="Wortman J."/>
            <person name="Nusbaum C."/>
            <person name="Birren B."/>
        </authorList>
    </citation>
    <scope>NUCLEOTIDE SEQUENCE [LARGE SCALE GENOMIC DNA]</scope>
    <source>
        <strain evidence="2 4">ATCC BAA-350</strain>
    </source>
</reference>
<dbReference type="Proteomes" id="UP000014160">
    <property type="component" value="Unassembled WGS sequence"/>
</dbReference>
<keyword evidence="5" id="KW-1185">Reference proteome</keyword>
<dbReference type="eggNOG" id="COG5545">
    <property type="taxonomic scope" value="Bacteria"/>
</dbReference>